<organism evidence="3 4">
    <name type="scientific">Magnaporthiopsis poae (strain ATCC 64411 / 73-15)</name>
    <name type="common">Kentucky bluegrass fungus</name>
    <name type="synonym">Magnaporthe poae</name>
    <dbReference type="NCBI Taxonomy" id="644358"/>
    <lineage>
        <taxon>Eukaryota</taxon>
        <taxon>Fungi</taxon>
        <taxon>Dikarya</taxon>
        <taxon>Ascomycota</taxon>
        <taxon>Pezizomycotina</taxon>
        <taxon>Sordariomycetes</taxon>
        <taxon>Sordariomycetidae</taxon>
        <taxon>Magnaporthales</taxon>
        <taxon>Magnaporthaceae</taxon>
        <taxon>Magnaporthiopsis</taxon>
    </lineage>
</organism>
<dbReference type="Proteomes" id="UP000011715">
    <property type="component" value="Unassembled WGS sequence"/>
</dbReference>
<sequence length="123" mass="13994">MVGVCLGSDSPALAHKDTAVAWSWGHGSSTISWLRVSRLSRFSTAIGVCHSDRLPDPRSQRPVHRCKHRGRLDRRKYTTDPRLHTKPTFQPISSSQPRLFSSSLRRSDLRYHPPACVYYPARI</sequence>
<evidence type="ECO:0000313" key="2">
    <source>
        <dbReference type="EMBL" id="KLU83062.1"/>
    </source>
</evidence>
<evidence type="ECO:0000313" key="3">
    <source>
        <dbReference type="EnsemblFungi" id="MAPG_02129T0"/>
    </source>
</evidence>
<keyword evidence="4" id="KW-1185">Reference proteome</keyword>
<reference evidence="3" key="4">
    <citation type="journal article" date="2015" name="G3 (Bethesda)">
        <title>Genome sequences of three phytopathogenic species of the Magnaporthaceae family of fungi.</title>
        <authorList>
            <person name="Okagaki L.H."/>
            <person name="Nunes C.C."/>
            <person name="Sailsbery J."/>
            <person name="Clay B."/>
            <person name="Brown D."/>
            <person name="John T."/>
            <person name="Oh Y."/>
            <person name="Young N."/>
            <person name="Fitzgerald M."/>
            <person name="Haas B.J."/>
            <person name="Zeng Q."/>
            <person name="Young S."/>
            <person name="Adiconis X."/>
            <person name="Fan L."/>
            <person name="Levin J.Z."/>
            <person name="Mitchell T.K."/>
            <person name="Okubara P.A."/>
            <person name="Farman M.L."/>
            <person name="Kohn L.M."/>
            <person name="Birren B."/>
            <person name="Ma L.-J."/>
            <person name="Dean R.A."/>
        </authorList>
    </citation>
    <scope>NUCLEOTIDE SEQUENCE</scope>
    <source>
        <strain evidence="3">ATCC 64411 / 73-15</strain>
    </source>
</reference>
<dbReference type="AlphaFoldDB" id="A0A0C4DQI6"/>
<accession>A0A0C4DQI6</accession>
<reference evidence="4" key="1">
    <citation type="submission" date="2010-05" db="EMBL/GenBank/DDBJ databases">
        <title>The genome sequence of Magnaporthe poae strain ATCC 64411.</title>
        <authorList>
            <person name="Ma L.-J."/>
            <person name="Dead R."/>
            <person name="Young S."/>
            <person name="Zeng Q."/>
            <person name="Koehrsen M."/>
            <person name="Alvarado L."/>
            <person name="Berlin A."/>
            <person name="Chapman S.B."/>
            <person name="Chen Z."/>
            <person name="Freedman E."/>
            <person name="Gellesch M."/>
            <person name="Goldberg J."/>
            <person name="Griggs A."/>
            <person name="Gujja S."/>
            <person name="Heilman E.R."/>
            <person name="Heiman D."/>
            <person name="Hepburn T."/>
            <person name="Howarth C."/>
            <person name="Jen D."/>
            <person name="Larson L."/>
            <person name="Mehta T."/>
            <person name="Neiman D."/>
            <person name="Pearson M."/>
            <person name="Roberts A."/>
            <person name="Saif S."/>
            <person name="Shea T."/>
            <person name="Shenoy N."/>
            <person name="Sisk P."/>
            <person name="Stolte C."/>
            <person name="Sykes S."/>
            <person name="Walk T."/>
            <person name="White J."/>
            <person name="Yandava C."/>
            <person name="Haas B."/>
            <person name="Nusbaum C."/>
            <person name="Birren B."/>
        </authorList>
    </citation>
    <scope>NUCLEOTIDE SEQUENCE [LARGE SCALE GENOMIC DNA]</scope>
    <source>
        <strain evidence="4">ATCC 64411 / 73-15</strain>
    </source>
</reference>
<dbReference type="EMBL" id="GL876967">
    <property type="protein sequence ID" value="KLU83062.1"/>
    <property type="molecule type" value="Genomic_DNA"/>
</dbReference>
<evidence type="ECO:0000313" key="4">
    <source>
        <dbReference type="Proteomes" id="UP000011715"/>
    </source>
</evidence>
<feature type="region of interest" description="Disordered" evidence="1">
    <location>
        <begin position="74"/>
        <end position="99"/>
    </location>
</feature>
<protein>
    <submittedName>
        <fullName evidence="2 3">Uncharacterized protein</fullName>
    </submittedName>
</protein>
<gene>
    <name evidence="2" type="ORF">MAPG_02129</name>
</gene>
<name>A0A0C4DQI6_MAGP6</name>
<reference evidence="3" key="5">
    <citation type="submission" date="2015-06" db="UniProtKB">
        <authorList>
            <consortium name="EnsemblFungi"/>
        </authorList>
    </citation>
    <scope>IDENTIFICATION</scope>
    <source>
        <strain evidence="3">ATCC 64411</strain>
    </source>
</reference>
<proteinExistence type="predicted"/>
<dbReference type="EMBL" id="ADBL01000538">
    <property type="status" value="NOT_ANNOTATED_CDS"/>
    <property type="molecule type" value="Genomic_DNA"/>
</dbReference>
<reference evidence="2" key="3">
    <citation type="submission" date="2011-03" db="EMBL/GenBank/DDBJ databases">
        <title>Annotation of Magnaporthe poae ATCC 64411.</title>
        <authorList>
            <person name="Ma L.-J."/>
            <person name="Dead R."/>
            <person name="Young S.K."/>
            <person name="Zeng Q."/>
            <person name="Gargeya S."/>
            <person name="Fitzgerald M."/>
            <person name="Haas B."/>
            <person name="Abouelleil A."/>
            <person name="Alvarado L."/>
            <person name="Arachchi H.M."/>
            <person name="Berlin A."/>
            <person name="Brown A."/>
            <person name="Chapman S.B."/>
            <person name="Chen Z."/>
            <person name="Dunbar C."/>
            <person name="Freedman E."/>
            <person name="Gearin G."/>
            <person name="Gellesch M."/>
            <person name="Goldberg J."/>
            <person name="Griggs A."/>
            <person name="Gujja S."/>
            <person name="Heiman D."/>
            <person name="Howarth C."/>
            <person name="Larson L."/>
            <person name="Lui A."/>
            <person name="MacDonald P.J.P."/>
            <person name="Mehta T."/>
            <person name="Montmayeur A."/>
            <person name="Murphy C."/>
            <person name="Neiman D."/>
            <person name="Pearson M."/>
            <person name="Priest M."/>
            <person name="Roberts A."/>
            <person name="Saif S."/>
            <person name="Shea T."/>
            <person name="Shenoy N."/>
            <person name="Sisk P."/>
            <person name="Stolte C."/>
            <person name="Sykes S."/>
            <person name="Yandava C."/>
            <person name="Wortman J."/>
            <person name="Nusbaum C."/>
            <person name="Birren B."/>
        </authorList>
    </citation>
    <scope>NUCLEOTIDE SEQUENCE</scope>
    <source>
        <strain evidence="2">ATCC 64411</strain>
    </source>
</reference>
<dbReference type="EnsemblFungi" id="MAPG_02129T0">
    <property type="protein sequence ID" value="MAPG_02129T0"/>
    <property type="gene ID" value="MAPG_02129"/>
</dbReference>
<dbReference type="VEuPathDB" id="FungiDB:MAPG_02129"/>
<evidence type="ECO:0000256" key="1">
    <source>
        <dbReference type="SAM" id="MobiDB-lite"/>
    </source>
</evidence>
<reference evidence="2" key="2">
    <citation type="submission" date="2010-05" db="EMBL/GenBank/DDBJ databases">
        <title>The Genome Sequence of Magnaporthe poae strain ATCC 64411.</title>
        <authorList>
            <consortium name="The Broad Institute Genome Sequencing Platform"/>
            <consortium name="Broad Institute Genome Sequencing Center for Infectious Disease"/>
            <person name="Ma L.-J."/>
            <person name="Dead R."/>
            <person name="Young S."/>
            <person name="Zeng Q."/>
            <person name="Koehrsen M."/>
            <person name="Alvarado L."/>
            <person name="Berlin A."/>
            <person name="Chapman S.B."/>
            <person name="Chen Z."/>
            <person name="Freedman E."/>
            <person name="Gellesch M."/>
            <person name="Goldberg J."/>
            <person name="Griggs A."/>
            <person name="Gujja S."/>
            <person name="Heilman E.R."/>
            <person name="Heiman D."/>
            <person name="Hepburn T."/>
            <person name="Howarth C."/>
            <person name="Jen D."/>
            <person name="Larson L."/>
            <person name="Mehta T."/>
            <person name="Neiman D."/>
            <person name="Pearson M."/>
            <person name="Roberts A."/>
            <person name="Saif S."/>
            <person name="Shea T."/>
            <person name="Shenoy N."/>
            <person name="Sisk P."/>
            <person name="Stolte C."/>
            <person name="Sykes S."/>
            <person name="Walk T."/>
            <person name="White J."/>
            <person name="Yandava C."/>
            <person name="Haas B."/>
            <person name="Nusbaum C."/>
            <person name="Birren B."/>
        </authorList>
    </citation>
    <scope>NUCLEOTIDE SEQUENCE</scope>
    <source>
        <strain evidence="2">ATCC 64411</strain>
    </source>
</reference>